<feature type="compositionally biased region" description="Basic and acidic residues" evidence="1">
    <location>
        <begin position="98"/>
        <end position="108"/>
    </location>
</feature>
<dbReference type="AlphaFoldDB" id="A0A2C9D145"/>
<evidence type="ECO:0000256" key="1">
    <source>
        <dbReference type="SAM" id="MobiDB-lite"/>
    </source>
</evidence>
<accession>A0A2C9D145</accession>
<protein>
    <submittedName>
        <fullName evidence="2">Uncharacterized protein</fullName>
    </submittedName>
</protein>
<dbReference type="Proteomes" id="UP000223606">
    <property type="component" value="Chromosome 1"/>
</dbReference>
<feature type="region of interest" description="Disordered" evidence="1">
    <location>
        <begin position="90"/>
        <end position="120"/>
    </location>
</feature>
<evidence type="ECO:0000313" key="3">
    <source>
        <dbReference type="Proteomes" id="UP000223606"/>
    </source>
</evidence>
<gene>
    <name evidence="2" type="ORF">HDIA_0501</name>
</gene>
<dbReference type="KEGG" id="hdi:HDIA_0501"/>
<dbReference type="AntiFam" id="ANF00152">
    <property type="entry name" value="Shadow ORF (opposite nadB1)"/>
</dbReference>
<reference evidence="3" key="1">
    <citation type="submission" date="2017-09" db="EMBL/GenBank/DDBJ databases">
        <title>Genome sequence of Nannocystis excedens DSM 71.</title>
        <authorList>
            <person name="Blom J."/>
        </authorList>
    </citation>
    <scope>NUCLEOTIDE SEQUENCE [LARGE SCALE GENOMIC DNA]</scope>
    <source>
        <strain evidence="3">type strain: E19</strain>
    </source>
</reference>
<organism evidence="2 3">
    <name type="scientific">Hartmannibacter diazotrophicus</name>
    <dbReference type="NCBI Taxonomy" id="1482074"/>
    <lineage>
        <taxon>Bacteria</taxon>
        <taxon>Pseudomonadati</taxon>
        <taxon>Pseudomonadota</taxon>
        <taxon>Alphaproteobacteria</taxon>
        <taxon>Hyphomicrobiales</taxon>
        <taxon>Pleomorphomonadaceae</taxon>
        <taxon>Hartmannibacter</taxon>
    </lineage>
</organism>
<proteinExistence type="predicted"/>
<evidence type="ECO:0000313" key="2">
    <source>
        <dbReference type="EMBL" id="SON54042.1"/>
    </source>
</evidence>
<dbReference type="EMBL" id="LT960614">
    <property type="protein sequence ID" value="SON54042.1"/>
    <property type="molecule type" value="Genomic_DNA"/>
</dbReference>
<name>A0A2C9D145_9HYPH</name>
<sequence>MDDPPPAVCGFKAEAQPPIGRAVEANAKAGEALDRGGGRFHDPSCSLGIAKTIAGGERVGEVRCRFVIVAKTCGKPALCPDARRLRAERRFRQKDHRLRREMQRREQPGDTATDNDRPASQIADVGVHIASIRSTASRARPATSGAIVTSWRFCSNAARMLARVTRFMCGHRLQGRMNSISG</sequence>
<keyword evidence="3" id="KW-1185">Reference proteome</keyword>